<feature type="chain" id="PRO_5016395860" evidence="1">
    <location>
        <begin position="21"/>
        <end position="145"/>
    </location>
</feature>
<gene>
    <name evidence="2" type="ORF">BO94DRAFT_128866</name>
</gene>
<reference evidence="2 3" key="1">
    <citation type="submission" date="2016-12" db="EMBL/GenBank/DDBJ databases">
        <title>The genomes of Aspergillus section Nigri reveals drivers in fungal speciation.</title>
        <authorList>
            <consortium name="DOE Joint Genome Institute"/>
            <person name="Vesth T.C."/>
            <person name="Nybo J."/>
            <person name="Theobald S."/>
            <person name="Brandl J."/>
            <person name="Frisvad J.C."/>
            <person name="Nielsen K.F."/>
            <person name="Lyhne E.K."/>
            <person name="Kogle M.E."/>
            <person name="Kuo A."/>
            <person name="Riley R."/>
            <person name="Clum A."/>
            <person name="Nolan M."/>
            <person name="Lipzen A."/>
            <person name="Salamov A."/>
            <person name="Henrissat B."/>
            <person name="Wiebenga A."/>
            <person name="De Vries R.P."/>
            <person name="Grigoriev I.V."/>
            <person name="Mortensen U.H."/>
            <person name="Andersen M.R."/>
            <person name="Baker S.E."/>
        </authorList>
    </citation>
    <scope>NUCLEOTIDE SEQUENCE [LARGE SCALE GENOMIC DNA]</scope>
    <source>
        <strain evidence="2 3">CBS 115572</strain>
    </source>
</reference>
<proteinExistence type="predicted"/>
<evidence type="ECO:0000313" key="2">
    <source>
        <dbReference type="EMBL" id="PWY95525.1"/>
    </source>
</evidence>
<dbReference type="RefSeq" id="XP_025472286.1">
    <property type="nucleotide sequence ID" value="XM_025605625.1"/>
</dbReference>
<keyword evidence="1" id="KW-0732">Signal</keyword>
<accession>A0A317XAV4</accession>
<dbReference type="GeneID" id="37107768"/>
<dbReference type="Proteomes" id="UP000246702">
    <property type="component" value="Unassembled WGS sequence"/>
</dbReference>
<organism evidence="2 3">
    <name type="scientific">Aspergillus sclerotioniger CBS 115572</name>
    <dbReference type="NCBI Taxonomy" id="1450535"/>
    <lineage>
        <taxon>Eukaryota</taxon>
        <taxon>Fungi</taxon>
        <taxon>Dikarya</taxon>
        <taxon>Ascomycota</taxon>
        <taxon>Pezizomycotina</taxon>
        <taxon>Eurotiomycetes</taxon>
        <taxon>Eurotiomycetidae</taxon>
        <taxon>Eurotiales</taxon>
        <taxon>Aspergillaceae</taxon>
        <taxon>Aspergillus</taxon>
        <taxon>Aspergillus subgen. Circumdati</taxon>
    </lineage>
</organism>
<sequence>MRVMTYVALAADGLLAVVLGGEGLQGGLDDTTTETEDQVESGLLYMGQKKNPSARRYSQIANPNTRYTDNRQTSMIATVPIDPRNKVVYCGAQPTVSHHVVSDHSLQTRFERRMCVEMISRNRFIPSGCCSRSGCGHPQAAYQRR</sequence>
<feature type="signal peptide" evidence="1">
    <location>
        <begin position="1"/>
        <end position="20"/>
    </location>
</feature>
<evidence type="ECO:0000256" key="1">
    <source>
        <dbReference type="SAM" id="SignalP"/>
    </source>
</evidence>
<dbReference type="EMBL" id="MSFK01000002">
    <property type="protein sequence ID" value="PWY95525.1"/>
    <property type="molecule type" value="Genomic_DNA"/>
</dbReference>
<keyword evidence="3" id="KW-1185">Reference proteome</keyword>
<dbReference type="AlphaFoldDB" id="A0A317XAV4"/>
<protein>
    <submittedName>
        <fullName evidence="2">Uncharacterized protein</fullName>
    </submittedName>
</protein>
<name>A0A317XAV4_9EURO</name>
<comment type="caution">
    <text evidence="2">The sequence shown here is derived from an EMBL/GenBank/DDBJ whole genome shotgun (WGS) entry which is preliminary data.</text>
</comment>
<evidence type="ECO:0000313" key="3">
    <source>
        <dbReference type="Proteomes" id="UP000246702"/>
    </source>
</evidence>